<dbReference type="Pfam" id="PF25601">
    <property type="entry name" value="AAA_lid_14"/>
    <property type="match status" value="1"/>
</dbReference>
<feature type="domain" description="DNA binding HTH" evidence="5">
    <location>
        <begin position="68"/>
        <end position="108"/>
    </location>
</feature>
<feature type="non-terminal residue" evidence="7">
    <location>
        <position position="1"/>
    </location>
</feature>
<protein>
    <recommendedName>
        <fullName evidence="9">Sigma-54-dependent Fis family transcriptional regulator</fullName>
    </recommendedName>
</protein>
<evidence type="ECO:0000256" key="3">
    <source>
        <dbReference type="ARBA" id="ARBA00023015"/>
    </source>
</evidence>
<evidence type="ECO:0000256" key="1">
    <source>
        <dbReference type="ARBA" id="ARBA00022741"/>
    </source>
</evidence>
<evidence type="ECO:0008006" key="9">
    <source>
        <dbReference type="Google" id="ProtNLM"/>
    </source>
</evidence>
<keyword evidence="1" id="KW-0547">Nucleotide-binding</keyword>
<dbReference type="PRINTS" id="PR01590">
    <property type="entry name" value="HTHFIS"/>
</dbReference>
<dbReference type="InterPro" id="IPR025944">
    <property type="entry name" value="Sigma_54_int_dom_CS"/>
</dbReference>
<dbReference type="EMBL" id="JAIOIU010000124">
    <property type="protein sequence ID" value="MBZ0160383.1"/>
    <property type="molecule type" value="Genomic_DNA"/>
</dbReference>
<dbReference type="SUPFAM" id="SSF46689">
    <property type="entry name" value="Homeodomain-like"/>
    <property type="match status" value="1"/>
</dbReference>
<evidence type="ECO:0000259" key="6">
    <source>
        <dbReference type="Pfam" id="PF25601"/>
    </source>
</evidence>
<keyword evidence="2" id="KW-0067">ATP-binding</keyword>
<evidence type="ECO:0000313" key="8">
    <source>
        <dbReference type="Proteomes" id="UP001197609"/>
    </source>
</evidence>
<feature type="domain" description="NorR-like AAA+ ATPase lid" evidence="6">
    <location>
        <begin position="2"/>
        <end position="57"/>
    </location>
</feature>
<evidence type="ECO:0000256" key="4">
    <source>
        <dbReference type="ARBA" id="ARBA00023163"/>
    </source>
</evidence>
<organism evidence="7 8">
    <name type="scientific">Candidatus Methylomirabilis tolerans</name>
    <dbReference type="NCBI Taxonomy" id="3123416"/>
    <lineage>
        <taxon>Bacteria</taxon>
        <taxon>Candidatus Methylomirabilota</taxon>
        <taxon>Candidatus Methylomirabilia</taxon>
        <taxon>Candidatus Methylomirabilales</taxon>
        <taxon>Candidatus Methylomirabilaceae</taxon>
        <taxon>Candidatus Methylomirabilis</taxon>
    </lineage>
</organism>
<keyword evidence="4" id="KW-0804">Transcription</keyword>
<name>A0AAJ1AIH6_9BACT</name>
<dbReference type="InterPro" id="IPR058031">
    <property type="entry name" value="AAA_lid_NorR"/>
</dbReference>
<dbReference type="PROSITE" id="PS00688">
    <property type="entry name" value="SIGMA54_INTERACT_3"/>
    <property type="match status" value="1"/>
</dbReference>
<dbReference type="Gene3D" id="1.10.10.60">
    <property type="entry name" value="Homeodomain-like"/>
    <property type="match status" value="1"/>
</dbReference>
<dbReference type="Gene3D" id="1.10.8.60">
    <property type="match status" value="1"/>
</dbReference>
<evidence type="ECO:0000259" key="5">
    <source>
        <dbReference type="Pfam" id="PF02954"/>
    </source>
</evidence>
<keyword evidence="3" id="KW-0805">Transcription regulation</keyword>
<gene>
    <name evidence="7" type="ORF">K8G79_09645</name>
</gene>
<reference evidence="7 8" key="1">
    <citation type="journal article" date="2021" name="bioRxiv">
        <title>Unraveling nitrogen, sulfur and carbon metabolic pathways and microbial community transcriptional responses to substrate deprivation and toxicity stresses in a bioreactor mimicking anoxic brackish coastal sediment conditions.</title>
        <authorList>
            <person name="Martins P.D."/>
            <person name="Echeveste M.J."/>
            <person name="Arshad A."/>
            <person name="Kurth J."/>
            <person name="Ouboter H."/>
            <person name="Jetten M.S.M."/>
            <person name="Welte C.U."/>
        </authorList>
    </citation>
    <scope>NUCLEOTIDE SEQUENCE [LARGE SCALE GENOMIC DNA]</scope>
    <source>
        <strain evidence="7">MAG_38</strain>
    </source>
</reference>
<dbReference type="PANTHER" id="PTHR32071">
    <property type="entry name" value="TRANSCRIPTIONAL REGULATORY PROTEIN"/>
    <property type="match status" value="1"/>
</dbReference>
<accession>A0AAJ1AIH6</accession>
<dbReference type="Proteomes" id="UP001197609">
    <property type="component" value="Unassembled WGS sequence"/>
</dbReference>
<dbReference type="InterPro" id="IPR002197">
    <property type="entry name" value="HTH_Fis"/>
</dbReference>
<dbReference type="AlphaFoldDB" id="A0AAJ1AIH6"/>
<evidence type="ECO:0000313" key="7">
    <source>
        <dbReference type="EMBL" id="MBZ0160383.1"/>
    </source>
</evidence>
<proteinExistence type="predicted"/>
<comment type="caution">
    <text evidence="7">The sequence shown here is derived from an EMBL/GenBank/DDBJ whole genome shotgun (WGS) entry which is preliminary data.</text>
</comment>
<dbReference type="GO" id="GO:0043565">
    <property type="term" value="F:sequence-specific DNA binding"/>
    <property type="evidence" value="ECO:0007669"/>
    <property type="project" value="InterPro"/>
</dbReference>
<sequence>HFSEEALRHLALTPYPWPGNIRELRNVLQQVGALLPRPEIRWDDFPAVIRTTRAADPTPGRPDTAGYLAQAERQLICQIVQQCTGNLSQAAAQLGISRSTLYRKLTQFGLKRQMLIDVR</sequence>
<evidence type="ECO:0000256" key="2">
    <source>
        <dbReference type="ARBA" id="ARBA00022840"/>
    </source>
</evidence>
<dbReference type="Pfam" id="PF02954">
    <property type="entry name" value="HTH_8"/>
    <property type="match status" value="1"/>
</dbReference>
<dbReference type="InterPro" id="IPR009057">
    <property type="entry name" value="Homeodomain-like_sf"/>
</dbReference>